<organism evidence="5 6">
    <name type="scientific">Kushneria indalinina DSM 14324</name>
    <dbReference type="NCBI Taxonomy" id="1122140"/>
    <lineage>
        <taxon>Bacteria</taxon>
        <taxon>Pseudomonadati</taxon>
        <taxon>Pseudomonadota</taxon>
        <taxon>Gammaproteobacteria</taxon>
        <taxon>Oceanospirillales</taxon>
        <taxon>Halomonadaceae</taxon>
        <taxon>Kushneria</taxon>
    </lineage>
</organism>
<dbReference type="GO" id="GO:0016787">
    <property type="term" value="F:hydrolase activity"/>
    <property type="evidence" value="ECO:0007669"/>
    <property type="project" value="UniProtKB-KW"/>
</dbReference>
<dbReference type="PANTHER" id="PTHR11559">
    <property type="entry name" value="CARBOXYLESTERASE"/>
    <property type="match status" value="1"/>
</dbReference>
<keyword evidence="6" id="KW-1185">Reference proteome</keyword>
<dbReference type="EC" id="3.1.1.-" evidence="3"/>
<evidence type="ECO:0000313" key="5">
    <source>
        <dbReference type="EMBL" id="REC96413.1"/>
    </source>
</evidence>
<dbReference type="SUPFAM" id="SSF53474">
    <property type="entry name" value="alpha/beta-Hydrolases"/>
    <property type="match status" value="1"/>
</dbReference>
<dbReference type="InterPro" id="IPR050309">
    <property type="entry name" value="Type-B_Carboxylest/Lipase"/>
</dbReference>
<evidence type="ECO:0000313" key="6">
    <source>
        <dbReference type="Proteomes" id="UP000256334"/>
    </source>
</evidence>
<dbReference type="InterPro" id="IPR002018">
    <property type="entry name" value="CarbesteraseB"/>
</dbReference>
<evidence type="ECO:0000256" key="2">
    <source>
        <dbReference type="ARBA" id="ARBA00022801"/>
    </source>
</evidence>
<evidence type="ECO:0000259" key="4">
    <source>
        <dbReference type="Pfam" id="PF00135"/>
    </source>
</evidence>
<comment type="similarity">
    <text evidence="1 3">Belongs to the type-B carboxylesterase/lipase family.</text>
</comment>
<accession>A0A3D9E036</accession>
<dbReference type="EMBL" id="QRDJ01000006">
    <property type="protein sequence ID" value="REC96413.1"/>
    <property type="molecule type" value="Genomic_DNA"/>
</dbReference>
<feature type="domain" description="Carboxylesterase type B" evidence="4">
    <location>
        <begin position="25"/>
        <end position="325"/>
    </location>
</feature>
<dbReference type="Pfam" id="PF00135">
    <property type="entry name" value="COesterase"/>
    <property type="match status" value="1"/>
</dbReference>
<name>A0A3D9E036_9GAMM</name>
<proteinExistence type="inferred from homology"/>
<dbReference type="InterPro" id="IPR029058">
    <property type="entry name" value="AB_hydrolase_fold"/>
</dbReference>
<comment type="caution">
    <text evidence="5">The sequence shown here is derived from an EMBL/GenBank/DDBJ whole genome shotgun (WGS) entry which is preliminary data.</text>
</comment>
<dbReference type="Gene3D" id="3.40.50.1820">
    <property type="entry name" value="alpha/beta hydrolase"/>
    <property type="match status" value="1"/>
</dbReference>
<reference evidence="5 6" key="1">
    <citation type="submission" date="2018-07" db="EMBL/GenBank/DDBJ databases">
        <title>Genomic Encyclopedia of Type Strains, Phase IV (KMG-IV): sequencing the most valuable type-strain genomes for metagenomic binning, comparative biology and taxonomic classification.</title>
        <authorList>
            <person name="Goeker M."/>
        </authorList>
    </citation>
    <scope>NUCLEOTIDE SEQUENCE [LARGE SCALE GENOMIC DNA]</scope>
    <source>
        <strain evidence="5 6">DSM 14324</strain>
    </source>
</reference>
<dbReference type="AlphaFoldDB" id="A0A3D9E036"/>
<dbReference type="OrthoDB" id="9775851at2"/>
<evidence type="ECO:0000256" key="3">
    <source>
        <dbReference type="RuleBase" id="RU361235"/>
    </source>
</evidence>
<keyword evidence="2 3" id="KW-0378">Hydrolase</keyword>
<dbReference type="PROSITE" id="PS00122">
    <property type="entry name" value="CARBOXYLESTERASE_B_1"/>
    <property type="match status" value="1"/>
</dbReference>
<protein>
    <recommendedName>
        <fullName evidence="3">Carboxylic ester hydrolase</fullName>
        <ecNumber evidence="3">3.1.1.-</ecNumber>
    </recommendedName>
</protein>
<dbReference type="Proteomes" id="UP000256334">
    <property type="component" value="Unassembled WGS sequence"/>
</dbReference>
<evidence type="ECO:0000256" key="1">
    <source>
        <dbReference type="ARBA" id="ARBA00005964"/>
    </source>
</evidence>
<dbReference type="InterPro" id="IPR019826">
    <property type="entry name" value="Carboxylesterase_B_AS"/>
</dbReference>
<sequence>MSETTLAPPRFNAPAGEIIGWRDGNVLRATGIPYARTERFQPPIPLARSEAPISATQWAPASPQRPMQAFARLLGVSPGAMAQQEDCTRLSICLPDHPATTPRPVMVWIHGGSYIFGAGDLPIHDPKSLVSEQDVVTVNVTYRLGIFGFVGGTFQAETNTREKKKARPANLGLLDMIAALRWIRENIAAFGGDPDNVTLFGESAGGDAIAHLMSSDETRGLFRRAIIQSAPLGITPGRRAMHVAMARTASSIDEHSSLEACLDTQLEVEKIGQRYLPRGLMPFGVQFGQAPLPSLRERRAELDERAPHCDLLIGHNVDEAELFMPEAEALQGLFHLPVIGAGCRRALSRAITAGLYSRPAERFARRHANAGGRVWRYRLDWGSDRAARGACHSIDLALLFAGWDLWRHAGIVEGMSEQTMETDGRRLRALWAQFAREGTLEDEGAIEGVLAWKRVRPQ</sequence>
<dbReference type="RefSeq" id="WP_115853321.1">
    <property type="nucleotide sequence ID" value="NZ_QRDJ01000006.1"/>
</dbReference>
<gene>
    <name evidence="5" type="ORF">C8D72_1102</name>
</gene>